<protein>
    <recommendedName>
        <fullName evidence="3">catalase</fullName>
        <ecNumber evidence="3">1.11.1.6</ecNumber>
    </recommendedName>
</protein>
<comment type="caution">
    <text evidence="11">The sequence shown here is derived from an EMBL/GenBank/DDBJ whole genome shotgun (WGS) entry which is preliminary data.</text>
</comment>
<evidence type="ECO:0000256" key="6">
    <source>
        <dbReference type="ARBA" id="ARBA00022723"/>
    </source>
</evidence>
<dbReference type="GO" id="GO:0046872">
    <property type="term" value="F:metal ion binding"/>
    <property type="evidence" value="ECO:0007669"/>
    <property type="project" value="UniProtKB-KW"/>
</dbReference>
<evidence type="ECO:0000313" key="11">
    <source>
        <dbReference type="EMBL" id="THC99646.1"/>
    </source>
</evidence>
<evidence type="ECO:0000256" key="4">
    <source>
        <dbReference type="ARBA" id="ARBA00022559"/>
    </source>
</evidence>
<keyword evidence="6" id="KW-0479">Metal-binding</keyword>
<dbReference type="VEuPathDB" id="FungiDB:EYZ11_000913"/>
<dbReference type="STRING" id="1220188.A0A4S3JW18"/>
<dbReference type="EC" id="1.11.1.6" evidence="3"/>
<evidence type="ECO:0000313" key="12">
    <source>
        <dbReference type="Proteomes" id="UP000308092"/>
    </source>
</evidence>
<dbReference type="InterPro" id="IPR011614">
    <property type="entry name" value="Catalase_core"/>
</dbReference>
<evidence type="ECO:0000256" key="3">
    <source>
        <dbReference type="ARBA" id="ARBA00012314"/>
    </source>
</evidence>
<name>A0A4S3JW18_9EURO</name>
<dbReference type="InterPro" id="IPR020835">
    <property type="entry name" value="Catalase_sf"/>
</dbReference>
<keyword evidence="8" id="KW-0408">Iron</keyword>
<evidence type="ECO:0000256" key="2">
    <source>
        <dbReference type="ARBA" id="ARBA00005329"/>
    </source>
</evidence>
<evidence type="ECO:0000256" key="9">
    <source>
        <dbReference type="ARBA" id="ARBA00023324"/>
    </source>
</evidence>
<dbReference type="GO" id="GO:0004096">
    <property type="term" value="F:catalase activity"/>
    <property type="evidence" value="ECO:0007669"/>
    <property type="project" value="UniProtKB-EC"/>
</dbReference>
<dbReference type="PROSITE" id="PS51402">
    <property type="entry name" value="CATALASE_3"/>
    <property type="match status" value="1"/>
</dbReference>
<dbReference type="Pfam" id="PF00199">
    <property type="entry name" value="Catalase"/>
    <property type="match status" value="2"/>
</dbReference>
<keyword evidence="5" id="KW-0349">Heme</keyword>
<dbReference type="InterPro" id="IPR018028">
    <property type="entry name" value="Catalase"/>
</dbReference>
<evidence type="ECO:0000256" key="8">
    <source>
        <dbReference type="ARBA" id="ARBA00023004"/>
    </source>
</evidence>
<dbReference type="GO" id="GO:0005829">
    <property type="term" value="C:cytosol"/>
    <property type="evidence" value="ECO:0007669"/>
    <property type="project" value="TreeGrafter"/>
</dbReference>
<comment type="cofactor">
    <cofactor evidence="1">
        <name>heme</name>
        <dbReference type="ChEBI" id="CHEBI:30413"/>
    </cofactor>
</comment>
<gene>
    <name evidence="11" type="ORF">EYZ11_000913</name>
</gene>
<reference evidence="11 12" key="1">
    <citation type="submission" date="2019-03" db="EMBL/GenBank/DDBJ databases">
        <title>The genome sequence of a newly discovered highly antifungal drug resistant Aspergillus species, Aspergillus tanneri NIH 1004.</title>
        <authorList>
            <person name="Mounaud S."/>
            <person name="Singh I."/>
            <person name="Joardar V."/>
            <person name="Pakala S."/>
            <person name="Pakala S."/>
            <person name="Venepally P."/>
            <person name="Hoover J."/>
            <person name="Nierman W."/>
            <person name="Chung J."/>
            <person name="Losada L."/>
        </authorList>
    </citation>
    <scope>NUCLEOTIDE SEQUENCE [LARGE SCALE GENOMIC DNA]</scope>
    <source>
        <strain evidence="11 12">NIH1004</strain>
    </source>
</reference>
<dbReference type="GO" id="GO:0042744">
    <property type="term" value="P:hydrogen peroxide catabolic process"/>
    <property type="evidence" value="ECO:0007669"/>
    <property type="project" value="UniProtKB-KW"/>
</dbReference>
<comment type="similarity">
    <text evidence="2">Belongs to the catalase family.</text>
</comment>
<keyword evidence="9" id="KW-0376">Hydrogen peroxide</keyword>
<organism evidence="11 12">
    <name type="scientific">Aspergillus tanneri</name>
    <dbReference type="NCBI Taxonomy" id="1220188"/>
    <lineage>
        <taxon>Eukaryota</taxon>
        <taxon>Fungi</taxon>
        <taxon>Dikarya</taxon>
        <taxon>Ascomycota</taxon>
        <taxon>Pezizomycotina</taxon>
        <taxon>Eurotiomycetes</taxon>
        <taxon>Eurotiomycetidae</taxon>
        <taxon>Eurotiales</taxon>
        <taxon>Aspergillaceae</taxon>
        <taxon>Aspergillus</taxon>
        <taxon>Aspergillus subgen. Circumdati</taxon>
    </lineage>
</organism>
<dbReference type="Proteomes" id="UP000308092">
    <property type="component" value="Unassembled WGS sequence"/>
</dbReference>
<accession>A0A4S3JW18</accession>
<keyword evidence="12" id="KW-1185">Reference proteome</keyword>
<evidence type="ECO:0000256" key="7">
    <source>
        <dbReference type="ARBA" id="ARBA00023002"/>
    </source>
</evidence>
<dbReference type="SUPFAM" id="SSF56634">
    <property type="entry name" value="Heme-dependent catalase-like"/>
    <property type="match status" value="1"/>
</dbReference>
<dbReference type="SMART" id="SM01060">
    <property type="entry name" value="Catalase"/>
    <property type="match status" value="1"/>
</dbReference>
<keyword evidence="7" id="KW-0560">Oxidoreductase</keyword>
<evidence type="ECO:0000256" key="1">
    <source>
        <dbReference type="ARBA" id="ARBA00001971"/>
    </source>
</evidence>
<dbReference type="PANTHER" id="PTHR42821:SF1">
    <property type="entry name" value="CATALASE-B"/>
    <property type="match status" value="1"/>
</dbReference>
<dbReference type="Gene3D" id="2.40.180.10">
    <property type="entry name" value="Catalase core domain"/>
    <property type="match status" value="2"/>
</dbReference>
<dbReference type="GO" id="GO:0020037">
    <property type="term" value="F:heme binding"/>
    <property type="evidence" value="ECO:0007669"/>
    <property type="project" value="InterPro"/>
</dbReference>
<dbReference type="PRINTS" id="PR00067">
    <property type="entry name" value="CATALASE"/>
</dbReference>
<dbReference type="EMBL" id="SOSA01000014">
    <property type="protein sequence ID" value="THC99646.1"/>
    <property type="molecule type" value="Genomic_DNA"/>
</dbReference>
<feature type="domain" description="Catalase core" evidence="10">
    <location>
        <begin position="2"/>
        <end position="217"/>
    </location>
</feature>
<sequence length="217" mass="24170">MAAVIVEDLSKSQEAAQNASSKDRKLVDLANDTTNIHRFDCERVPERVLYARGTGAFGNFQLLEGAEDVTYAGVLTDTSRNTPVFSRQTAIPRSGRMMQGFGANTFVPVNKEGKRHFVKFLWIPHLGVHSLVWDESLKLAGQDPDSHRKDLIEAIDNKAYPKWAFAIQVIPEEKQGHFVFAILVATKIWPEELVDVAIELHIANHTQSSTSSSLKLS</sequence>
<dbReference type="PANTHER" id="PTHR42821">
    <property type="entry name" value="CATALASE"/>
    <property type="match status" value="1"/>
</dbReference>
<dbReference type="AlphaFoldDB" id="A0A4S3JW18"/>
<dbReference type="GO" id="GO:0006979">
    <property type="term" value="P:response to oxidative stress"/>
    <property type="evidence" value="ECO:0007669"/>
    <property type="project" value="InterPro"/>
</dbReference>
<keyword evidence="4" id="KW-0575">Peroxidase</keyword>
<proteinExistence type="inferred from homology"/>
<evidence type="ECO:0000259" key="10">
    <source>
        <dbReference type="SMART" id="SM01060"/>
    </source>
</evidence>
<evidence type="ECO:0000256" key="5">
    <source>
        <dbReference type="ARBA" id="ARBA00022617"/>
    </source>
</evidence>
<dbReference type="InterPro" id="IPR024712">
    <property type="entry name" value="Catalase_clade2"/>
</dbReference>